<feature type="region of interest" description="Disordered" evidence="1">
    <location>
        <begin position="49"/>
        <end position="83"/>
    </location>
</feature>
<reference evidence="2 3" key="1">
    <citation type="submission" date="2013-11" db="EMBL/GenBank/DDBJ databases">
        <title>The Damaraland mole rat (Fukomys damarensis) genome and evolution of African mole rats.</title>
        <authorList>
            <person name="Gladyshev V.N."/>
            <person name="Fang X."/>
        </authorList>
    </citation>
    <scope>NUCLEOTIDE SEQUENCE [LARGE SCALE GENOMIC DNA]</scope>
    <source>
        <tissue evidence="2">Liver</tissue>
    </source>
</reference>
<dbReference type="EMBL" id="KN122104">
    <property type="protein sequence ID" value="KFO33183.1"/>
    <property type="molecule type" value="Genomic_DNA"/>
</dbReference>
<dbReference type="Proteomes" id="UP000028990">
    <property type="component" value="Unassembled WGS sequence"/>
</dbReference>
<evidence type="ECO:0000313" key="2">
    <source>
        <dbReference type="EMBL" id="KFO33183.1"/>
    </source>
</evidence>
<proteinExistence type="predicted"/>
<gene>
    <name evidence="2" type="ORF">H920_05371</name>
</gene>
<evidence type="ECO:0000313" key="3">
    <source>
        <dbReference type="Proteomes" id="UP000028990"/>
    </source>
</evidence>
<sequence>MSASLGYHSAGRYPSDHAAPGGDAGEGNTLLTSNSVKFPALVLDYEKQGDSLADGQRPSVGRSSPFQPGKVNHSGPTPEALFHPQDSAQVPQLDIYSAGPWVECELPNSSVKGRPSSPKL</sequence>
<feature type="region of interest" description="Disordered" evidence="1">
    <location>
        <begin position="1"/>
        <end position="30"/>
    </location>
</feature>
<accession>A0A091DRV9</accession>
<protein>
    <submittedName>
        <fullName evidence="2">Uncharacterized protein</fullName>
    </submittedName>
</protein>
<name>A0A091DRV9_FUKDA</name>
<dbReference type="AlphaFoldDB" id="A0A091DRV9"/>
<evidence type="ECO:0000256" key="1">
    <source>
        <dbReference type="SAM" id="MobiDB-lite"/>
    </source>
</evidence>
<organism evidence="2 3">
    <name type="scientific">Fukomys damarensis</name>
    <name type="common">Damaraland mole rat</name>
    <name type="synonym">Cryptomys damarensis</name>
    <dbReference type="NCBI Taxonomy" id="885580"/>
    <lineage>
        <taxon>Eukaryota</taxon>
        <taxon>Metazoa</taxon>
        <taxon>Chordata</taxon>
        <taxon>Craniata</taxon>
        <taxon>Vertebrata</taxon>
        <taxon>Euteleostomi</taxon>
        <taxon>Mammalia</taxon>
        <taxon>Eutheria</taxon>
        <taxon>Euarchontoglires</taxon>
        <taxon>Glires</taxon>
        <taxon>Rodentia</taxon>
        <taxon>Hystricomorpha</taxon>
        <taxon>Bathyergidae</taxon>
        <taxon>Fukomys</taxon>
    </lineage>
</organism>
<keyword evidence="3" id="KW-1185">Reference proteome</keyword>